<organism evidence="1">
    <name type="scientific">marine sediment metagenome</name>
    <dbReference type="NCBI Taxonomy" id="412755"/>
    <lineage>
        <taxon>unclassified sequences</taxon>
        <taxon>metagenomes</taxon>
        <taxon>ecological metagenomes</taxon>
    </lineage>
</organism>
<name>X1PWK8_9ZZZZ</name>
<reference evidence="1" key="1">
    <citation type="journal article" date="2014" name="Front. Microbiol.">
        <title>High frequency of phylogenetically diverse reductive dehalogenase-homologous genes in deep subseafloor sedimentary metagenomes.</title>
        <authorList>
            <person name="Kawai M."/>
            <person name="Futagami T."/>
            <person name="Toyoda A."/>
            <person name="Takaki Y."/>
            <person name="Nishi S."/>
            <person name="Hori S."/>
            <person name="Arai W."/>
            <person name="Tsubouchi T."/>
            <person name="Morono Y."/>
            <person name="Uchiyama I."/>
            <person name="Ito T."/>
            <person name="Fujiyama A."/>
            <person name="Inagaki F."/>
            <person name="Takami H."/>
        </authorList>
    </citation>
    <scope>NUCLEOTIDE SEQUENCE</scope>
    <source>
        <strain evidence="1">Expedition CK06-06</strain>
    </source>
</reference>
<dbReference type="EMBL" id="BARW01000181">
    <property type="protein sequence ID" value="GAI60657.1"/>
    <property type="molecule type" value="Genomic_DNA"/>
</dbReference>
<gene>
    <name evidence="1" type="ORF">S12H4_01040</name>
</gene>
<comment type="caution">
    <text evidence="1">The sequence shown here is derived from an EMBL/GenBank/DDBJ whole genome shotgun (WGS) entry which is preliminary data.</text>
</comment>
<sequence>MGYDVITFPQEVRIFMKSPAVLAVKAKQARRAYRKWGYQKVFDRWHYFGKNGEKYHPHLNVLYDGGYLSEEQFAKKKDLIRRKLLPRSIAKRIKKDLVIHSDYTQDPKLKMRWISYVMKASFIEKSWDRPLADALKGFHNGCFAGFWNDAPKWKLTGTDKKFNALLNVTKGFHPVSGKPIVWEKTTYPWVLLSIENHVDIGGWWYLFPNERAPPEGRLDLTNLIELPDDDDRKHPNEIQREIARHRELLSRREDYELAS</sequence>
<dbReference type="AlphaFoldDB" id="X1PWK8"/>
<proteinExistence type="predicted"/>
<evidence type="ECO:0000313" key="1">
    <source>
        <dbReference type="EMBL" id="GAI60657.1"/>
    </source>
</evidence>
<accession>X1PWK8</accession>
<protein>
    <submittedName>
        <fullName evidence="1">Uncharacterized protein</fullName>
    </submittedName>
</protein>